<dbReference type="GeneID" id="28947080"/>
<feature type="transmembrane region" description="Helical" evidence="2">
    <location>
        <begin position="260"/>
        <end position="281"/>
    </location>
</feature>
<dbReference type="VEuPathDB" id="FungiDB:FOXG_05079"/>
<feature type="compositionally biased region" description="Basic and acidic residues" evidence="1">
    <location>
        <begin position="424"/>
        <end position="437"/>
    </location>
</feature>
<organism evidence="3 4">
    <name type="scientific">Fusarium oxysporum f. sp. lycopersici (strain 4287 / CBS 123668 / FGSC 9935 / NRRL 34936)</name>
    <name type="common">Fusarium vascular wilt of tomato</name>
    <dbReference type="NCBI Taxonomy" id="426428"/>
    <lineage>
        <taxon>Eukaryota</taxon>
        <taxon>Fungi</taxon>
        <taxon>Dikarya</taxon>
        <taxon>Ascomycota</taxon>
        <taxon>Pezizomycotina</taxon>
        <taxon>Sordariomycetes</taxon>
        <taxon>Hypocreomycetidae</taxon>
        <taxon>Hypocreales</taxon>
        <taxon>Nectriaceae</taxon>
        <taxon>Fusarium</taxon>
        <taxon>Fusarium oxysporum species complex</taxon>
    </lineage>
</organism>
<accession>A0A0J9UR45</accession>
<sequence length="437" mass="46361">MGVLFRTVVVSYRVDALLSVVGASFRSVSQVGAHCFHLHVLPQSLVGATPATMSRIFSVLLLSLPLALSADFESVTISANLDNVGHTCISKCLYYTLLSDMGRAMGCDDPYDNNCYCATAAASANKADGFMSKCATSLCSAGDRSRDLTSMQSYYASYCMGAGFTQPGATEWYNPAEATEEPTNEPTAESGGGSDARPSRTANSGGDGTSTHMTIVTQTAEDGASRTQVIVEATSTYWVNSDGSPASSKNEDGGTSVVKIGVGIAVPVVVIAAGLFAWLFIRRRNQQKAQYPHTTQPLSEVTTGGGPAVVASVSPSTPERRDTLPRKPVGASTISSVSSLSKTNELSGIGVQRELSGREVHPFPNMTPSPPIQVAGQHEMSGEGWRPNLEMDGRDARVEMSGEARPPELSGYINSANAYTPHESVQRWELPDNSRQR</sequence>
<dbReference type="RefSeq" id="XP_018240069.1">
    <property type="nucleotide sequence ID" value="XM_018383185.1"/>
</dbReference>
<dbReference type="AlphaFoldDB" id="A0A0J9UR45"/>
<proteinExistence type="predicted"/>
<evidence type="ECO:0000313" key="4">
    <source>
        <dbReference type="Proteomes" id="UP000009097"/>
    </source>
</evidence>
<feature type="region of interest" description="Disordered" evidence="1">
    <location>
        <begin position="399"/>
        <end position="437"/>
    </location>
</feature>
<protein>
    <submittedName>
        <fullName evidence="3">Uncharacterized protein</fullName>
    </submittedName>
</protein>
<feature type="region of interest" description="Disordered" evidence="1">
    <location>
        <begin position="311"/>
        <end position="336"/>
    </location>
</feature>
<feature type="compositionally biased region" description="Polar residues" evidence="1">
    <location>
        <begin position="200"/>
        <end position="212"/>
    </location>
</feature>
<dbReference type="OrthoDB" id="4866377at2759"/>
<dbReference type="EMBL" id="DS231700">
    <property type="protein sequence ID" value="KNB02024.1"/>
    <property type="molecule type" value="Genomic_DNA"/>
</dbReference>
<name>A0A0J9UR45_FUSO4</name>
<evidence type="ECO:0000256" key="2">
    <source>
        <dbReference type="SAM" id="Phobius"/>
    </source>
</evidence>
<feature type="region of interest" description="Disordered" evidence="1">
    <location>
        <begin position="176"/>
        <end position="212"/>
    </location>
</feature>
<keyword evidence="2" id="KW-1133">Transmembrane helix</keyword>
<keyword evidence="2" id="KW-0812">Transmembrane</keyword>
<reference evidence="3" key="2">
    <citation type="journal article" date="2010" name="Nature">
        <title>Comparative genomics reveals mobile pathogenicity chromosomes in Fusarium.</title>
        <authorList>
            <person name="Ma L.J."/>
            <person name="van der Does H.C."/>
            <person name="Borkovich K.A."/>
            <person name="Coleman J.J."/>
            <person name="Daboussi M.J."/>
            <person name="Di Pietro A."/>
            <person name="Dufresne M."/>
            <person name="Freitag M."/>
            <person name="Grabherr M."/>
            <person name="Henrissat B."/>
            <person name="Houterman P.M."/>
            <person name="Kang S."/>
            <person name="Shim W.B."/>
            <person name="Woloshuk C."/>
            <person name="Xie X."/>
            <person name="Xu J.R."/>
            <person name="Antoniw J."/>
            <person name="Baker S.E."/>
            <person name="Bluhm B.H."/>
            <person name="Breakspear A."/>
            <person name="Brown D.W."/>
            <person name="Butchko R.A."/>
            <person name="Chapman S."/>
            <person name="Coulson R."/>
            <person name="Coutinho P.M."/>
            <person name="Danchin E.G."/>
            <person name="Diener A."/>
            <person name="Gale L.R."/>
            <person name="Gardiner D.M."/>
            <person name="Goff S."/>
            <person name="Hammond-Kosack K.E."/>
            <person name="Hilburn K."/>
            <person name="Hua-Van A."/>
            <person name="Jonkers W."/>
            <person name="Kazan K."/>
            <person name="Kodira C.D."/>
            <person name="Koehrsen M."/>
            <person name="Kumar L."/>
            <person name="Lee Y.H."/>
            <person name="Li L."/>
            <person name="Manners J.M."/>
            <person name="Miranda-Saavedra D."/>
            <person name="Mukherjee M."/>
            <person name="Park G."/>
            <person name="Park J."/>
            <person name="Park S.Y."/>
            <person name="Proctor R.H."/>
            <person name="Regev A."/>
            <person name="Ruiz-Roldan M.C."/>
            <person name="Sain D."/>
            <person name="Sakthikumar S."/>
            <person name="Sykes S."/>
            <person name="Schwartz D.C."/>
            <person name="Turgeon B.G."/>
            <person name="Wapinski I."/>
            <person name="Yoder O."/>
            <person name="Young S."/>
            <person name="Zeng Q."/>
            <person name="Zhou S."/>
            <person name="Galagan J."/>
            <person name="Cuomo C.A."/>
            <person name="Kistler H.C."/>
            <person name="Rep M."/>
        </authorList>
    </citation>
    <scope>NUCLEOTIDE SEQUENCE [LARGE SCALE GENOMIC DNA]</scope>
    <source>
        <strain evidence="3">4287</strain>
    </source>
</reference>
<dbReference type="Proteomes" id="UP000009097">
    <property type="component" value="Unassembled WGS sequence"/>
</dbReference>
<evidence type="ECO:0000256" key="1">
    <source>
        <dbReference type="SAM" id="MobiDB-lite"/>
    </source>
</evidence>
<gene>
    <name evidence="3" type="ORF">FOXG_05079</name>
</gene>
<evidence type="ECO:0000313" key="3">
    <source>
        <dbReference type="EMBL" id="KNB02024.1"/>
    </source>
</evidence>
<keyword evidence="2" id="KW-0472">Membrane</keyword>
<dbReference type="KEGG" id="fox:FOXG_05079"/>
<reference evidence="3" key="1">
    <citation type="submission" date="2007-04" db="EMBL/GenBank/DDBJ databases">
        <authorList>
            <consortium name="The Broad Institute Genome Sequencing Platform"/>
            <person name="Birren B."/>
            <person name="Lander E."/>
            <person name="Galagan J."/>
            <person name="Nusbaum C."/>
            <person name="Devon K."/>
            <person name="Ma L.-J."/>
            <person name="Jaffe D."/>
            <person name="Butler J."/>
            <person name="Alvarez P."/>
            <person name="Gnerre S."/>
            <person name="Grabherr M."/>
            <person name="Kleber M."/>
            <person name="Mauceli E."/>
            <person name="Brockman W."/>
            <person name="MacCallum I.A."/>
            <person name="Young S."/>
            <person name="LaButti K."/>
            <person name="DeCaprio D."/>
            <person name="Crawford M."/>
            <person name="Koehrsen M."/>
            <person name="Engels R."/>
            <person name="Montgomery P."/>
            <person name="Pearson M."/>
            <person name="Howarth C."/>
            <person name="Larson L."/>
            <person name="White J."/>
            <person name="O'Leary S."/>
            <person name="Kodira C."/>
            <person name="Zeng Q."/>
            <person name="Yandava C."/>
            <person name="Alvarado L."/>
            <person name="Kistler C."/>
            <person name="Shim W.-B."/>
            <person name="Kang S."/>
            <person name="Woloshuk C."/>
        </authorList>
    </citation>
    <scope>NUCLEOTIDE SEQUENCE</scope>
    <source>
        <strain evidence="3">4287</strain>
    </source>
</reference>